<reference evidence="2" key="1">
    <citation type="submission" date="2024-06" db="EMBL/GenBank/DDBJ databases">
        <title>Multi-omics analyses provide insights into the biosynthesis of the anticancer antibiotic pleurotin in Hohenbuehelia grisea.</title>
        <authorList>
            <person name="Weaver J.A."/>
            <person name="Alberti F."/>
        </authorList>
    </citation>
    <scope>NUCLEOTIDE SEQUENCE [LARGE SCALE GENOMIC DNA]</scope>
    <source>
        <strain evidence="2">T-177</strain>
    </source>
</reference>
<comment type="caution">
    <text evidence="1">The sequence shown here is derived from an EMBL/GenBank/DDBJ whole genome shotgun (WGS) entry which is preliminary data.</text>
</comment>
<proteinExistence type="predicted"/>
<gene>
    <name evidence="1" type="ORF">HGRIS_007055</name>
</gene>
<evidence type="ECO:0000313" key="1">
    <source>
        <dbReference type="EMBL" id="KAL0952830.1"/>
    </source>
</evidence>
<name>A0ABR3JBF4_9AGAR</name>
<dbReference type="Proteomes" id="UP001556367">
    <property type="component" value="Unassembled WGS sequence"/>
</dbReference>
<protein>
    <submittedName>
        <fullName evidence="1">Uncharacterized protein</fullName>
    </submittedName>
</protein>
<keyword evidence="2" id="KW-1185">Reference proteome</keyword>
<evidence type="ECO:0000313" key="2">
    <source>
        <dbReference type="Proteomes" id="UP001556367"/>
    </source>
</evidence>
<dbReference type="EMBL" id="JASNQZ010000010">
    <property type="protein sequence ID" value="KAL0952830.1"/>
    <property type="molecule type" value="Genomic_DNA"/>
</dbReference>
<organism evidence="1 2">
    <name type="scientific">Hohenbuehelia grisea</name>
    <dbReference type="NCBI Taxonomy" id="104357"/>
    <lineage>
        <taxon>Eukaryota</taxon>
        <taxon>Fungi</taxon>
        <taxon>Dikarya</taxon>
        <taxon>Basidiomycota</taxon>
        <taxon>Agaricomycotina</taxon>
        <taxon>Agaricomycetes</taxon>
        <taxon>Agaricomycetidae</taxon>
        <taxon>Agaricales</taxon>
        <taxon>Pleurotineae</taxon>
        <taxon>Pleurotaceae</taxon>
        <taxon>Hohenbuehelia</taxon>
    </lineage>
</organism>
<accession>A0ABR3JBF4</accession>
<sequence length="721" mass="81736">MDNDEYTLPIPTTPPYCTFISTIARIQQALTPLNSIMSEARVFTGLLDELEHLRHSVAFAGALVEILDDVYPEFFIKNIKKHVERYHATLRSFEGEIARIRQGLEFSVIGSLWQWVLWRASSPNTLKVVSSMIREIDRFQKPILQFLTVHKQFFMTHTFFGLEPEKKRFAWSNFQRAHNSSLVSLEDVTLDFVTVRNFDNTYFSVPILWCSSWEDLTRLSVMINRKVTIRPVPAFPGTLFNADSSSPNFSKITNGTALKLASTYIDTVVFFEDSPHICPKCRKYIPSGEQPQCQHCGLEYSLRSRGPLETNQTRAYIHVWDSWFLLLSFVYQCTDSLCVFEIPNPSPFGRDEIPHIIPMHAGKIKIPSPQVPSCFWYISAWSQLAAAHIVLNIRGDSDHVVSLLQYLALGESPLQGCTVYVEENPSWFINVIIPEKELSLVDASLHELKCLIRLLDTLSFPSLQCFELSVFFGTDWHSLTTTSVRTFLLGTHALRNLHIRARSPFPSHSSHYADSLSTFLLSLLPHLPALERLDVTTDFGSSRRRQPIFSHTAMKAISAHWKHFRTLSSISVHNHEYSIPNKASTSNRVNSISKQLRDVYPEPWAVSHVQGPRYLHIRYTAELLLDKLSDDFNLAPDEYDFFEEFLSSNLFPSTELDLYVGPSESVRTGTLEPDSTAGSRNGMSAAAVHVPSTDIDLADSCSSDEYESCEEFGGLGGADEL</sequence>